<feature type="domain" description="Transcription elongation factor GreA/GreB C-terminal" evidence="1">
    <location>
        <begin position="49"/>
        <end position="123"/>
    </location>
</feature>
<dbReference type="Proteomes" id="UP001184230">
    <property type="component" value="Unassembled WGS sequence"/>
</dbReference>
<dbReference type="InterPro" id="IPR023459">
    <property type="entry name" value="Tscrpt_elong_fac_GreA/B_fam"/>
</dbReference>
<protein>
    <submittedName>
        <fullName evidence="2">Regulator of nucleoside diphosphate kinase</fullName>
    </submittedName>
</protein>
<dbReference type="InterPro" id="IPR001437">
    <property type="entry name" value="Tscrpt_elong_fac_GreA/B_C"/>
</dbReference>
<accession>A0ABU1NM29</accession>
<dbReference type="SUPFAM" id="SSF54534">
    <property type="entry name" value="FKBP-like"/>
    <property type="match status" value="1"/>
</dbReference>
<dbReference type="Pfam" id="PF01272">
    <property type="entry name" value="GreA_GreB"/>
    <property type="match status" value="1"/>
</dbReference>
<dbReference type="Gene3D" id="3.10.50.30">
    <property type="entry name" value="Transcription elongation factor, GreA/GreB, C-terminal domain"/>
    <property type="match status" value="1"/>
</dbReference>
<keyword evidence="2" id="KW-0418">Kinase</keyword>
<organism evidence="2 3">
    <name type="scientific">Variovorax soli</name>
    <dbReference type="NCBI Taxonomy" id="376815"/>
    <lineage>
        <taxon>Bacteria</taxon>
        <taxon>Pseudomonadati</taxon>
        <taxon>Pseudomonadota</taxon>
        <taxon>Betaproteobacteria</taxon>
        <taxon>Burkholderiales</taxon>
        <taxon>Comamonadaceae</taxon>
        <taxon>Variovorax</taxon>
    </lineage>
</organism>
<dbReference type="PANTHER" id="PTHR30437">
    <property type="entry name" value="TRANSCRIPTION ELONGATION FACTOR GREA"/>
    <property type="match status" value="1"/>
</dbReference>
<dbReference type="InterPro" id="IPR036953">
    <property type="entry name" value="GreA/GreB_C_sf"/>
</dbReference>
<gene>
    <name evidence="2" type="ORF">J2739_005290</name>
</gene>
<keyword evidence="2" id="KW-0808">Transferase</keyword>
<evidence type="ECO:0000259" key="1">
    <source>
        <dbReference type="Pfam" id="PF01272"/>
    </source>
</evidence>
<dbReference type="EMBL" id="JAVDRF010000017">
    <property type="protein sequence ID" value="MDR6539494.1"/>
    <property type="molecule type" value="Genomic_DNA"/>
</dbReference>
<dbReference type="GO" id="GO:0016301">
    <property type="term" value="F:kinase activity"/>
    <property type="evidence" value="ECO:0007669"/>
    <property type="project" value="UniProtKB-KW"/>
</dbReference>
<name>A0ABU1NM29_9BURK</name>
<reference evidence="2 3" key="1">
    <citation type="submission" date="2023-07" db="EMBL/GenBank/DDBJ databases">
        <title>Sorghum-associated microbial communities from plants grown in Nebraska, USA.</title>
        <authorList>
            <person name="Schachtman D."/>
        </authorList>
    </citation>
    <scope>NUCLEOTIDE SEQUENCE [LARGE SCALE GENOMIC DNA]</scope>
    <source>
        <strain evidence="2 3">DS1781</strain>
    </source>
</reference>
<proteinExistence type="predicted"/>
<evidence type="ECO:0000313" key="2">
    <source>
        <dbReference type="EMBL" id="MDR6539494.1"/>
    </source>
</evidence>
<keyword evidence="3" id="KW-1185">Reference proteome</keyword>
<dbReference type="PANTHER" id="PTHR30437:SF5">
    <property type="entry name" value="REGULATOR OF NUCLEOSIDE DIPHOSPHATE KINASE"/>
    <property type="match status" value="1"/>
</dbReference>
<sequence>MSTTPLPGERMLTELDHARLVKLLDKTGHHPALEALLASTDVTRSREAPPDIVTMNSQLMLEDPRSGERRKLTLCYPLDADPAAGFISVLSPVGIALIGLRLGATATWSLPGGAEGVARVAEILFQPEASGDYTT</sequence>
<comment type="caution">
    <text evidence="2">The sequence shown here is derived from an EMBL/GenBank/DDBJ whole genome shotgun (WGS) entry which is preliminary data.</text>
</comment>
<dbReference type="RefSeq" id="WP_309907228.1">
    <property type="nucleotide sequence ID" value="NZ_JAVDRF010000017.1"/>
</dbReference>
<evidence type="ECO:0000313" key="3">
    <source>
        <dbReference type="Proteomes" id="UP001184230"/>
    </source>
</evidence>